<dbReference type="InterPro" id="IPR003741">
    <property type="entry name" value="LUD_dom"/>
</dbReference>
<dbReference type="InterPro" id="IPR024185">
    <property type="entry name" value="FTHF_cligase-like_sf"/>
</dbReference>
<dbReference type="PANTHER" id="PTHR36179">
    <property type="entry name" value="LUD_DOM DOMAIN-CONTAINING PROTEIN"/>
    <property type="match status" value="1"/>
</dbReference>
<dbReference type="EMBL" id="FNFP01000002">
    <property type="protein sequence ID" value="SDK60291.1"/>
    <property type="molecule type" value="Genomic_DNA"/>
</dbReference>
<dbReference type="Proteomes" id="UP000198718">
    <property type="component" value="Unassembled WGS sequence"/>
</dbReference>
<dbReference type="PANTHER" id="PTHR36179:SF2">
    <property type="entry name" value="LUD DOMAIN-CONTAINING PROTEIN"/>
    <property type="match status" value="1"/>
</dbReference>
<dbReference type="SUPFAM" id="SSF100950">
    <property type="entry name" value="NagB/RpiA/CoA transferase-like"/>
    <property type="match status" value="1"/>
</dbReference>
<evidence type="ECO:0000313" key="3">
    <source>
        <dbReference type="Proteomes" id="UP000198718"/>
    </source>
</evidence>
<protein>
    <submittedName>
        <fullName evidence="2">Uncharacterized ACR, YkgG family COG1556</fullName>
    </submittedName>
</protein>
<keyword evidence="3" id="KW-1185">Reference proteome</keyword>
<accession>A0A1G9D8W6</accession>
<evidence type="ECO:0000259" key="1">
    <source>
        <dbReference type="Pfam" id="PF02589"/>
    </source>
</evidence>
<sequence>MNERIKIVINNLEKRKIPAKYFSTREEAEKEILRETKNFKNIGIGGSMTIMEMKLHETLANKDKNVYWHWLVEPEERDETRRQAANADVYLTSTNALTENGELVNIDGMGNRVSGMYYGPKKVIVLCGVNKICHDLVSAMDRIKKEACPPNAKRLGLKTPCSITGSCNDCLSEERMCNVTVIINHKPMAVDLKVYIIGESLGY</sequence>
<dbReference type="InterPro" id="IPR009501">
    <property type="entry name" value="UCP020269"/>
</dbReference>
<proteinExistence type="predicted"/>
<feature type="domain" description="LUD" evidence="1">
    <location>
        <begin position="6"/>
        <end position="197"/>
    </location>
</feature>
<dbReference type="Gene3D" id="3.40.50.10420">
    <property type="entry name" value="NagB/RpiA/CoA transferase-like"/>
    <property type="match status" value="1"/>
</dbReference>
<evidence type="ECO:0000313" key="2">
    <source>
        <dbReference type="EMBL" id="SDK60291.1"/>
    </source>
</evidence>
<organism evidence="2 3">
    <name type="scientific">Natronincola ferrireducens</name>
    <dbReference type="NCBI Taxonomy" id="393762"/>
    <lineage>
        <taxon>Bacteria</taxon>
        <taxon>Bacillati</taxon>
        <taxon>Bacillota</taxon>
        <taxon>Clostridia</taxon>
        <taxon>Peptostreptococcales</taxon>
        <taxon>Natronincolaceae</taxon>
        <taxon>Natronincola</taxon>
    </lineage>
</organism>
<dbReference type="InterPro" id="IPR037171">
    <property type="entry name" value="NagB/RpiA_transferase-like"/>
</dbReference>
<dbReference type="RefSeq" id="WP_090553255.1">
    <property type="nucleotide sequence ID" value="NZ_FNFP01000002.1"/>
</dbReference>
<name>A0A1G9D8W6_9FIRM</name>
<dbReference type="PIRSF" id="PIRSF020269">
    <property type="entry name" value="DUF1121"/>
    <property type="match status" value="1"/>
</dbReference>
<reference evidence="2 3" key="1">
    <citation type="submission" date="2016-10" db="EMBL/GenBank/DDBJ databases">
        <authorList>
            <person name="de Groot N.N."/>
        </authorList>
    </citation>
    <scope>NUCLEOTIDE SEQUENCE [LARGE SCALE GENOMIC DNA]</scope>
    <source>
        <strain evidence="2 3">DSM 18346</strain>
    </source>
</reference>
<gene>
    <name evidence="2" type="ORF">SAMN05660472_01678</name>
</gene>
<dbReference type="AlphaFoldDB" id="A0A1G9D8W6"/>
<dbReference type="Pfam" id="PF02589">
    <property type="entry name" value="LUD_dom"/>
    <property type="match status" value="1"/>
</dbReference>
<dbReference type="STRING" id="393762.SAMN05660472_01678"/>
<dbReference type="OrthoDB" id="9809147at2"/>